<name>G7YLX4_CLOSI</name>
<proteinExistence type="predicted"/>
<dbReference type="EMBL" id="DF143662">
    <property type="protein sequence ID" value="GAA53955.1"/>
    <property type="molecule type" value="Genomic_DNA"/>
</dbReference>
<reference key="2">
    <citation type="submission" date="2011-10" db="EMBL/GenBank/DDBJ databases">
        <title>The genome and transcriptome sequence of Clonorchis sinensis provide insights into the carcinogenic liver fluke.</title>
        <authorList>
            <person name="Wang X."/>
            <person name="Huang Y."/>
            <person name="Chen W."/>
            <person name="Liu H."/>
            <person name="Guo L."/>
            <person name="Chen Y."/>
            <person name="Luo F."/>
            <person name="Zhou W."/>
            <person name="Sun J."/>
            <person name="Mao Q."/>
            <person name="Liang P."/>
            <person name="Zhou C."/>
            <person name="Tian Y."/>
            <person name="Men J."/>
            <person name="Lv X."/>
            <person name="Huang L."/>
            <person name="Zhou J."/>
            <person name="Hu Y."/>
            <person name="Li R."/>
            <person name="Zhang F."/>
            <person name="Lei H."/>
            <person name="Li X."/>
            <person name="Hu X."/>
            <person name="Liang C."/>
            <person name="Xu J."/>
            <person name="Wu Z."/>
            <person name="Yu X."/>
        </authorList>
    </citation>
    <scope>NUCLEOTIDE SEQUENCE</scope>
    <source>
        <strain>Henan</strain>
    </source>
</reference>
<dbReference type="AlphaFoldDB" id="G7YLX4"/>
<organism evidence="1 2">
    <name type="scientific">Clonorchis sinensis</name>
    <name type="common">Chinese liver fluke</name>
    <dbReference type="NCBI Taxonomy" id="79923"/>
    <lineage>
        <taxon>Eukaryota</taxon>
        <taxon>Metazoa</taxon>
        <taxon>Spiralia</taxon>
        <taxon>Lophotrochozoa</taxon>
        <taxon>Platyhelminthes</taxon>
        <taxon>Trematoda</taxon>
        <taxon>Digenea</taxon>
        <taxon>Opisthorchiida</taxon>
        <taxon>Opisthorchiata</taxon>
        <taxon>Opisthorchiidae</taxon>
        <taxon>Clonorchis</taxon>
    </lineage>
</organism>
<evidence type="ECO:0000313" key="2">
    <source>
        <dbReference type="Proteomes" id="UP000008909"/>
    </source>
</evidence>
<protein>
    <submittedName>
        <fullName evidence="1">Pol-related protein</fullName>
    </submittedName>
</protein>
<keyword evidence="2" id="KW-1185">Reference proteome</keyword>
<reference evidence="1" key="1">
    <citation type="journal article" date="2011" name="Genome Biol.">
        <title>The draft genome of the carcinogenic human liver fluke Clonorchis sinensis.</title>
        <authorList>
            <person name="Wang X."/>
            <person name="Chen W."/>
            <person name="Huang Y."/>
            <person name="Sun J."/>
            <person name="Men J."/>
            <person name="Liu H."/>
            <person name="Luo F."/>
            <person name="Guo L."/>
            <person name="Lv X."/>
            <person name="Deng C."/>
            <person name="Zhou C."/>
            <person name="Fan Y."/>
            <person name="Li X."/>
            <person name="Huang L."/>
            <person name="Hu Y."/>
            <person name="Liang C."/>
            <person name="Hu X."/>
            <person name="Xu J."/>
            <person name="Yu X."/>
        </authorList>
    </citation>
    <scope>NUCLEOTIDE SEQUENCE [LARGE SCALE GENOMIC DNA]</scope>
    <source>
        <strain evidence="1">Henan</strain>
    </source>
</reference>
<dbReference type="Proteomes" id="UP000008909">
    <property type="component" value="Unassembled WGS sequence"/>
</dbReference>
<accession>G7YLX4</accession>
<evidence type="ECO:0000313" key="1">
    <source>
        <dbReference type="EMBL" id="GAA53955.1"/>
    </source>
</evidence>
<feature type="non-terminal residue" evidence="1">
    <location>
        <position position="273"/>
    </location>
</feature>
<gene>
    <name evidence="1" type="ORF">CLF_111711</name>
</gene>
<sequence>MVVPLIFAIYIRLAGRIPKYVYRDLDKCYCELTSRMDELAGCYPRSENCTSHLNNRKCDVRYVAVRKPKRLLVILPKRTILDCARTRCLRVVFNQWAERQETNRGSVRCSICRFHRDLCARITIKKNFAVRHCPNQQYGGICANCSQSVSVTNYTRMLYAASRNHFEFIFDTVYWNSSRQSYRQKLETRAEASEGAYVRPLLEYANPVVYSGRTKDVILIERVQRAATKMVAGLKSMDYETRLVVLDLFPLEYRRLRGDLILTYALFEQGLAN</sequence>